<reference evidence="1 2" key="1">
    <citation type="submission" date="2021-06" db="EMBL/GenBank/DDBJ databases">
        <title>Caerostris darwini draft genome.</title>
        <authorList>
            <person name="Kono N."/>
            <person name="Arakawa K."/>
        </authorList>
    </citation>
    <scope>NUCLEOTIDE SEQUENCE [LARGE SCALE GENOMIC DNA]</scope>
</reference>
<protein>
    <submittedName>
        <fullName evidence="1">Uncharacterized protein</fullName>
    </submittedName>
</protein>
<organism evidence="1 2">
    <name type="scientific">Caerostris darwini</name>
    <dbReference type="NCBI Taxonomy" id="1538125"/>
    <lineage>
        <taxon>Eukaryota</taxon>
        <taxon>Metazoa</taxon>
        <taxon>Ecdysozoa</taxon>
        <taxon>Arthropoda</taxon>
        <taxon>Chelicerata</taxon>
        <taxon>Arachnida</taxon>
        <taxon>Araneae</taxon>
        <taxon>Araneomorphae</taxon>
        <taxon>Entelegynae</taxon>
        <taxon>Araneoidea</taxon>
        <taxon>Araneidae</taxon>
        <taxon>Caerostris</taxon>
    </lineage>
</organism>
<accession>A0AAV4UHR5</accession>
<feature type="non-terminal residue" evidence="1">
    <location>
        <position position="1"/>
    </location>
</feature>
<dbReference type="EMBL" id="BPLQ01011315">
    <property type="protein sequence ID" value="GIY57298.1"/>
    <property type="molecule type" value="Genomic_DNA"/>
</dbReference>
<sequence length="165" mass="18498">PQASNIEDEKSSSSSPKSIRLATAAGVSLADKRGEQFSDNSEIRRIEKEQEAHLQRLDIFDKRISSNNVLPLAHQKQLMKGICRLYSTIVRDPQASNIKDTKIYPRLGPQASNIEDEKARVSSPKSMRLATAAGVSLADKREEQFSDNSEIRRIEKGQEAHLQRI</sequence>
<proteinExistence type="predicted"/>
<evidence type="ECO:0000313" key="1">
    <source>
        <dbReference type="EMBL" id="GIY57298.1"/>
    </source>
</evidence>
<gene>
    <name evidence="1" type="ORF">CDAR_376531</name>
</gene>
<keyword evidence="2" id="KW-1185">Reference proteome</keyword>
<dbReference type="Proteomes" id="UP001054837">
    <property type="component" value="Unassembled WGS sequence"/>
</dbReference>
<comment type="caution">
    <text evidence="1">The sequence shown here is derived from an EMBL/GenBank/DDBJ whole genome shotgun (WGS) entry which is preliminary data.</text>
</comment>
<dbReference type="AlphaFoldDB" id="A0AAV4UHR5"/>
<evidence type="ECO:0000313" key="2">
    <source>
        <dbReference type="Proteomes" id="UP001054837"/>
    </source>
</evidence>
<name>A0AAV4UHR5_9ARAC</name>